<gene>
    <name evidence="4" type="primary">LOC136091062</name>
</gene>
<evidence type="ECO:0000256" key="1">
    <source>
        <dbReference type="SAM" id="MobiDB-lite"/>
    </source>
</evidence>
<protein>
    <submittedName>
        <fullName evidence="4">PiggyBac transposable element-derived protein 4-like</fullName>
    </submittedName>
</protein>
<reference evidence="4" key="1">
    <citation type="submission" date="2025-08" db="UniProtKB">
        <authorList>
            <consortium name="RefSeq"/>
        </authorList>
    </citation>
    <scope>IDENTIFICATION</scope>
</reference>
<proteinExistence type="predicted"/>
<name>A0ABM4DI13_HYDVU</name>
<dbReference type="GeneID" id="136091062"/>
<dbReference type="Proteomes" id="UP001652625">
    <property type="component" value="Chromosome 14"/>
</dbReference>
<keyword evidence="3" id="KW-1185">Reference proteome</keyword>
<accession>A0ABM4DI13</accession>
<feature type="domain" description="PiggyBac transposable element-derived protein" evidence="2">
    <location>
        <begin position="197"/>
        <end position="414"/>
    </location>
</feature>
<evidence type="ECO:0000313" key="4">
    <source>
        <dbReference type="RefSeq" id="XP_065674118.1"/>
    </source>
</evidence>
<organism evidence="3 4">
    <name type="scientific">Hydra vulgaris</name>
    <name type="common">Hydra</name>
    <name type="synonym">Hydra attenuata</name>
    <dbReference type="NCBI Taxonomy" id="6087"/>
    <lineage>
        <taxon>Eukaryota</taxon>
        <taxon>Metazoa</taxon>
        <taxon>Cnidaria</taxon>
        <taxon>Hydrozoa</taxon>
        <taxon>Hydroidolina</taxon>
        <taxon>Anthoathecata</taxon>
        <taxon>Aplanulata</taxon>
        <taxon>Hydridae</taxon>
        <taxon>Hydra</taxon>
    </lineage>
</organism>
<dbReference type="PANTHER" id="PTHR46599:SF3">
    <property type="entry name" value="PIGGYBAC TRANSPOSABLE ELEMENT-DERIVED PROTEIN 4"/>
    <property type="match status" value="1"/>
</dbReference>
<dbReference type="Pfam" id="PF13843">
    <property type="entry name" value="DDE_Tnp_1_7"/>
    <property type="match status" value="2"/>
</dbReference>
<dbReference type="RefSeq" id="XP_065674118.1">
    <property type="nucleotide sequence ID" value="XM_065818046.1"/>
</dbReference>
<evidence type="ECO:0000313" key="3">
    <source>
        <dbReference type="Proteomes" id="UP001652625"/>
    </source>
</evidence>
<feature type="region of interest" description="Disordered" evidence="1">
    <location>
        <begin position="111"/>
        <end position="131"/>
    </location>
</feature>
<feature type="compositionally biased region" description="Polar residues" evidence="1">
    <location>
        <begin position="115"/>
        <end position="130"/>
    </location>
</feature>
<sequence>MRGIVSGRSITASSSFYENESLTFEEYERYRSQHPGPLSERSFNKWRSNGGMDEPSFKWRAHPYRGVGRHRRKNSNQKFSGKVNMASARKSYPKRSNYSVQDLIEYMGESDELSDISSNDGSSNEGSVKSVTEEKIICSSSADDDNETDLLDTDVMQLEQDNTNDEPNWVKIDGYKANFAKFEGNAGPHPSFIVNSTPLTIFEAFVTDDLVDLFVEQSNLFAVQYRKNNIIKDRSRVQKWIPLGRNDIRLYIAFILYRGILWKPTHAMYFSTNPLFDTPLIRKVLSFDRFCLVEKFLHFVDNSSLPIHFCKKAKIKPIYDYLVNKFKTLYIPNKNISIDESLLLWKGHLSWKQYFPSKRSRFGIKSFALCESATGYIWNCFLYTGKEMTESFAPDLKKYKYQASKIVITLMDNLIVRYDTKTNIMCTKWRDKKDVHMLSTCVQNDTITVNRAGREKNIPLVIHEYNKNMGGVDRSDQTLTTYESERKRLKRWFKNIFLHLISVCAFNANIINNKLSPNMTSLQFREPIIKESIVKYHESIEKKRSRT</sequence>
<dbReference type="PANTHER" id="PTHR46599">
    <property type="entry name" value="PIGGYBAC TRANSPOSABLE ELEMENT-DERIVED PROTEIN 4"/>
    <property type="match status" value="1"/>
</dbReference>
<evidence type="ECO:0000259" key="2">
    <source>
        <dbReference type="Pfam" id="PF13843"/>
    </source>
</evidence>
<dbReference type="InterPro" id="IPR029526">
    <property type="entry name" value="PGBD"/>
</dbReference>
<feature type="domain" description="PiggyBac transposable element-derived protein" evidence="2">
    <location>
        <begin position="417"/>
        <end position="508"/>
    </location>
</feature>